<keyword evidence="9" id="KW-1185">Reference proteome</keyword>
<evidence type="ECO:0000256" key="2">
    <source>
        <dbReference type="ARBA" id="ARBA00022722"/>
    </source>
</evidence>
<evidence type="ECO:0000256" key="6">
    <source>
        <dbReference type="ARBA" id="ARBA00023157"/>
    </source>
</evidence>
<organism evidence="8 9">
    <name type="scientific">Leptomonas seymouri</name>
    <dbReference type="NCBI Taxonomy" id="5684"/>
    <lineage>
        <taxon>Eukaryota</taxon>
        <taxon>Discoba</taxon>
        <taxon>Euglenozoa</taxon>
        <taxon>Kinetoplastea</taxon>
        <taxon>Metakinetoplastina</taxon>
        <taxon>Trypanosomatida</taxon>
        <taxon>Trypanosomatidae</taxon>
        <taxon>Leishmaniinae</taxon>
        <taxon>Leptomonas</taxon>
    </lineage>
</organism>
<keyword evidence="3" id="KW-0479">Metal-binding</keyword>
<keyword evidence="6" id="KW-1015">Disulfide bond</keyword>
<evidence type="ECO:0000256" key="5">
    <source>
        <dbReference type="ARBA" id="ARBA00022801"/>
    </source>
</evidence>
<evidence type="ECO:0000313" key="8">
    <source>
        <dbReference type="EMBL" id="KPI90378.1"/>
    </source>
</evidence>
<dbReference type="SUPFAM" id="SSF48537">
    <property type="entry name" value="Phospholipase C/P1 nuclease"/>
    <property type="match status" value="1"/>
</dbReference>
<dbReference type="InterPro" id="IPR003154">
    <property type="entry name" value="S1/P1nuclease"/>
</dbReference>
<dbReference type="Proteomes" id="UP000038009">
    <property type="component" value="Unassembled WGS sequence"/>
</dbReference>
<keyword evidence="2" id="KW-0540">Nuclease</keyword>
<accession>A0A0N1I8Q7</accession>
<keyword evidence="5" id="KW-0378">Hydrolase</keyword>
<dbReference type="VEuPathDB" id="TriTrypDB:Lsey_0006_0120"/>
<keyword evidence="7" id="KW-0325">Glycoprotein</keyword>
<dbReference type="PANTHER" id="PTHR33146">
    <property type="entry name" value="ENDONUCLEASE 4"/>
    <property type="match status" value="1"/>
</dbReference>
<dbReference type="GO" id="GO:0046872">
    <property type="term" value="F:metal ion binding"/>
    <property type="evidence" value="ECO:0007669"/>
    <property type="project" value="UniProtKB-KW"/>
</dbReference>
<evidence type="ECO:0000313" key="9">
    <source>
        <dbReference type="Proteomes" id="UP000038009"/>
    </source>
</evidence>
<reference evidence="8 9" key="1">
    <citation type="journal article" date="2015" name="PLoS Pathog.">
        <title>Leptomonas seymouri: Adaptations to the Dixenous Life Cycle Analyzed by Genome Sequencing, Transcriptome Profiling and Co-infection with Leishmania donovani.</title>
        <authorList>
            <person name="Kraeva N."/>
            <person name="Butenko A."/>
            <person name="Hlavacova J."/>
            <person name="Kostygov A."/>
            <person name="Myskova J."/>
            <person name="Grybchuk D."/>
            <person name="Lestinova T."/>
            <person name="Votypka J."/>
            <person name="Volf P."/>
            <person name="Opperdoes F."/>
            <person name="Flegontov P."/>
            <person name="Lukes J."/>
            <person name="Yurchenko V."/>
        </authorList>
    </citation>
    <scope>NUCLEOTIDE SEQUENCE [LARGE SCALE GENOMIC DNA]</scope>
    <source>
        <strain evidence="8 9">ATCC 30220</strain>
    </source>
</reference>
<proteinExistence type="inferred from homology"/>
<dbReference type="AlphaFoldDB" id="A0A0N1I8Q7"/>
<dbReference type="GO" id="GO:0006308">
    <property type="term" value="P:DNA catabolic process"/>
    <property type="evidence" value="ECO:0007669"/>
    <property type="project" value="InterPro"/>
</dbReference>
<sequence>MLMFPHHRTVVALLATLVFIVAFQIVEVHCWGCVGHMLVAEIARRRLDEASAEKIGAMSLNFHESGPFPLSPDMVQAACWADDAKQWHQYAMRGWHFVDTPYNPENITINEPLDAVNAVTVSTSMITALQNMKAPLYMQNFAWVNLVHFIGDLHQPLHAATLYSKDFPHSDRGGNAIVVKVRGREVKLHALWDDICEVPAERYRRPLSSADSSALSATADCLEDNYKFPLSLRKLRNPQAMANESYEFAVNSSYEGVVPGAEVGEAYIQRCKEVAEGRIVLAGYRLGYLLDDLLHSITVSEETMSAYHQHVQRDRNEADHGANKCTDSISRGGHRKIDGLRAHSRCRGKCGAQRGDCAQRA</sequence>
<dbReference type="InterPro" id="IPR008947">
    <property type="entry name" value="PLipase_C/P1_nuclease_dom_sf"/>
</dbReference>
<dbReference type="PANTHER" id="PTHR33146:SF10">
    <property type="entry name" value="STRAND-SPECIFIC NUCLEASE, PUTATIVE-RELATED"/>
    <property type="match status" value="1"/>
</dbReference>
<comment type="caution">
    <text evidence="8">The sequence shown here is derived from an EMBL/GenBank/DDBJ whole genome shotgun (WGS) entry which is preliminary data.</text>
</comment>
<evidence type="ECO:0000256" key="7">
    <source>
        <dbReference type="ARBA" id="ARBA00023180"/>
    </source>
</evidence>
<dbReference type="Pfam" id="PF02265">
    <property type="entry name" value="S1-P1_nuclease"/>
    <property type="match status" value="1"/>
</dbReference>
<name>A0A0N1I8Q7_LEPSE</name>
<dbReference type="Gene3D" id="1.10.575.10">
    <property type="entry name" value="P1 Nuclease"/>
    <property type="match status" value="1"/>
</dbReference>
<dbReference type="CDD" id="cd11010">
    <property type="entry name" value="S1-P1_nuclease"/>
    <property type="match status" value="1"/>
</dbReference>
<dbReference type="GO" id="GO:0004519">
    <property type="term" value="F:endonuclease activity"/>
    <property type="evidence" value="ECO:0007669"/>
    <property type="project" value="UniProtKB-KW"/>
</dbReference>
<evidence type="ECO:0000256" key="4">
    <source>
        <dbReference type="ARBA" id="ARBA00022759"/>
    </source>
</evidence>
<keyword evidence="4" id="KW-0255">Endonuclease</keyword>
<evidence type="ECO:0000256" key="3">
    <source>
        <dbReference type="ARBA" id="ARBA00022723"/>
    </source>
</evidence>
<protein>
    <submittedName>
        <fullName evidence="8">p1/s1 nuclease</fullName>
    </submittedName>
</protein>
<dbReference type="OMA" id="NRVFGDH"/>
<evidence type="ECO:0000256" key="1">
    <source>
        <dbReference type="ARBA" id="ARBA00009547"/>
    </source>
</evidence>
<dbReference type="OrthoDB" id="441446at2759"/>
<dbReference type="GO" id="GO:0016788">
    <property type="term" value="F:hydrolase activity, acting on ester bonds"/>
    <property type="evidence" value="ECO:0007669"/>
    <property type="project" value="InterPro"/>
</dbReference>
<gene>
    <name evidence="8" type="ORF">ABL78_0454</name>
</gene>
<comment type="similarity">
    <text evidence="1">Belongs to the nuclease type I family.</text>
</comment>
<dbReference type="EMBL" id="LJSK01000006">
    <property type="protein sequence ID" value="KPI90378.1"/>
    <property type="molecule type" value="Genomic_DNA"/>
</dbReference>
<dbReference type="GO" id="GO:0003676">
    <property type="term" value="F:nucleic acid binding"/>
    <property type="evidence" value="ECO:0007669"/>
    <property type="project" value="InterPro"/>
</dbReference>